<keyword evidence="1" id="KW-0812">Transmembrane</keyword>
<dbReference type="AlphaFoldDB" id="A0A1F5YRP6"/>
<dbReference type="Proteomes" id="UP000178448">
    <property type="component" value="Unassembled WGS sequence"/>
</dbReference>
<reference evidence="2 3" key="1">
    <citation type="journal article" date="2016" name="Nat. Commun.">
        <title>Thousands of microbial genomes shed light on interconnected biogeochemical processes in an aquifer system.</title>
        <authorList>
            <person name="Anantharaman K."/>
            <person name="Brown C.T."/>
            <person name="Hug L.A."/>
            <person name="Sharon I."/>
            <person name="Castelle C.J."/>
            <person name="Probst A.J."/>
            <person name="Thomas B.C."/>
            <person name="Singh A."/>
            <person name="Wilkins M.J."/>
            <person name="Karaoz U."/>
            <person name="Brodie E.L."/>
            <person name="Williams K.H."/>
            <person name="Hubbard S.S."/>
            <person name="Banfield J.F."/>
        </authorList>
    </citation>
    <scope>NUCLEOTIDE SEQUENCE [LARGE SCALE GENOMIC DNA]</scope>
</reference>
<accession>A0A1F5YRP6</accession>
<evidence type="ECO:0000256" key="1">
    <source>
        <dbReference type="SAM" id="Phobius"/>
    </source>
</evidence>
<evidence type="ECO:0000313" key="2">
    <source>
        <dbReference type="EMBL" id="OGG02552.1"/>
    </source>
</evidence>
<sequence>MTLLETKWGRLFIAYIILSLILGIIALSPLGRPTVFQILGIELPEHKLGNNEVIVPLEFPGGTEWWYSNIAIFLRHSDGWVIGPGETVSFNDHHGPYIPDNGYSGTGWGASDAGSFLACSMQKAGLKVRGQLPTEFRVWNLPEECASLHLYSGRADIIVKNPYNFPVKVFVTEENGRDLLVRIGVAPNK</sequence>
<evidence type="ECO:0000313" key="3">
    <source>
        <dbReference type="Proteomes" id="UP000178448"/>
    </source>
</evidence>
<keyword evidence="1" id="KW-0472">Membrane</keyword>
<keyword evidence="1" id="KW-1133">Transmembrane helix</keyword>
<name>A0A1F5YRP6_9BACT</name>
<organism evidence="2 3">
    <name type="scientific">Candidatus Gottesmanbacteria bacterium RBG_16_52_11</name>
    <dbReference type="NCBI Taxonomy" id="1798374"/>
    <lineage>
        <taxon>Bacteria</taxon>
        <taxon>Candidatus Gottesmaniibacteriota</taxon>
    </lineage>
</organism>
<dbReference type="EMBL" id="MFJD01000007">
    <property type="protein sequence ID" value="OGG02552.1"/>
    <property type="molecule type" value="Genomic_DNA"/>
</dbReference>
<protein>
    <submittedName>
        <fullName evidence="2">Uncharacterized protein</fullName>
    </submittedName>
</protein>
<gene>
    <name evidence="2" type="ORF">A2Z33_02050</name>
</gene>
<proteinExistence type="predicted"/>
<feature type="transmembrane region" description="Helical" evidence="1">
    <location>
        <begin position="12"/>
        <end position="31"/>
    </location>
</feature>
<comment type="caution">
    <text evidence="2">The sequence shown here is derived from an EMBL/GenBank/DDBJ whole genome shotgun (WGS) entry which is preliminary data.</text>
</comment>